<keyword evidence="1" id="KW-0460">Magnesium</keyword>
<proteinExistence type="inferred from homology"/>
<evidence type="ECO:0000313" key="4">
    <source>
        <dbReference type="Proteomes" id="UP001497516"/>
    </source>
</evidence>
<reference evidence="3 4" key="1">
    <citation type="submission" date="2024-04" db="EMBL/GenBank/DDBJ databases">
        <authorList>
            <person name="Fracassetti M."/>
        </authorList>
    </citation>
    <scope>NUCLEOTIDE SEQUENCE [LARGE SCALE GENOMIC DNA]</scope>
</reference>
<keyword evidence="1" id="KW-0904">Protein phosphatase</keyword>
<sequence>MSTAGAQLRMTAEVFQLAKNNHDRIEDCHFIFHAPDGRGATTIGVADGVGGCREKGIDPGEYSEELMLNALAAVIESGDAAVDPIRVLKEAHSRTAKPGSSTACIITLAAGDGELRFANVGDSGFKVLRRNAVAYESPIQQSRFNCPFQLYQAGEDRKLVEECAVEGRVKVEAGDVVVAGTDGLFDNLYGSEIERILVEERVHNKGKPMMELARVIALTAFRNS</sequence>
<dbReference type="EMBL" id="OZ034820">
    <property type="protein sequence ID" value="CAL1404749.1"/>
    <property type="molecule type" value="Genomic_DNA"/>
</dbReference>
<name>A0AAV2G271_9ROSI</name>
<comment type="similarity">
    <text evidence="1">Belongs to the PP2C family.</text>
</comment>
<comment type="catalytic activity">
    <reaction evidence="1">
        <text>O-phospho-L-seryl-[protein] + H2O = L-seryl-[protein] + phosphate</text>
        <dbReference type="Rhea" id="RHEA:20629"/>
        <dbReference type="Rhea" id="RHEA-COMP:9863"/>
        <dbReference type="Rhea" id="RHEA-COMP:11604"/>
        <dbReference type="ChEBI" id="CHEBI:15377"/>
        <dbReference type="ChEBI" id="CHEBI:29999"/>
        <dbReference type="ChEBI" id="CHEBI:43474"/>
        <dbReference type="ChEBI" id="CHEBI:83421"/>
        <dbReference type="EC" id="3.1.3.16"/>
    </reaction>
</comment>
<dbReference type="Gene3D" id="3.60.40.10">
    <property type="entry name" value="PPM-type phosphatase domain"/>
    <property type="match status" value="1"/>
</dbReference>
<accession>A0AAV2G271</accession>
<dbReference type="InterPro" id="IPR001932">
    <property type="entry name" value="PPM-type_phosphatase-like_dom"/>
</dbReference>
<keyword evidence="1" id="KW-0464">Manganese</keyword>
<keyword evidence="1" id="KW-0479">Metal-binding</keyword>
<dbReference type="SMART" id="SM00332">
    <property type="entry name" value="PP2Cc"/>
    <property type="match status" value="1"/>
</dbReference>
<evidence type="ECO:0000313" key="3">
    <source>
        <dbReference type="EMBL" id="CAL1404749.1"/>
    </source>
</evidence>
<dbReference type="PANTHER" id="PTHR12320:SF81">
    <property type="entry name" value="PROTEIN PHOSPHATASE 2C 23-RELATED"/>
    <property type="match status" value="1"/>
</dbReference>
<dbReference type="SUPFAM" id="SSF81606">
    <property type="entry name" value="PP2C-like"/>
    <property type="match status" value="1"/>
</dbReference>
<dbReference type="GO" id="GO:0004722">
    <property type="term" value="F:protein serine/threonine phosphatase activity"/>
    <property type="evidence" value="ECO:0007669"/>
    <property type="project" value="UniProtKB-EC"/>
</dbReference>
<organism evidence="3 4">
    <name type="scientific">Linum trigynum</name>
    <dbReference type="NCBI Taxonomy" id="586398"/>
    <lineage>
        <taxon>Eukaryota</taxon>
        <taxon>Viridiplantae</taxon>
        <taxon>Streptophyta</taxon>
        <taxon>Embryophyta</taxon>
        <taxon>Tracheophyta</taxon>
        <taxon>Spermatophyta</taxon>
        <taxon>Magnoliopsida</taxon>
        <taxon>eudicotyledons</taxon>
        <taxon>Gunneridae</taxon>
        <taxon>Pentapetalae</taxon>
        <taxon>rosids</taxon>
        <taxon>fabids</taxon>
        <taxon>Malpighiales</taxon>
        <taxon>Linaceae</taxon>
        <taxon>Linum</taxon>
    </lineage>
</organism>
<dbReference type="PROSITE" id="PS51746">
    <property type="entry name" value="PPM_2"/>
    <property type="match status" value="1"/>
</dbReference>
<evidence type="ECO:0000256" key="1">
    <source>
        <dbReference type="RuleBase" id="RU366020"/>
    </source>
</evidence>
<dbReference type="InterPro" id="IPR039123">
    <property type="entry name" value="PPTC7"/>
</dbReference>
<protein>
    <recommendedName>
        <fullName evidence="1">Protein phosphatase</fullName>
        <ecNumber evidence="1">3.1.3.16</ecNumber>
    </recommendedName>
</protein>
<dbReference type="GO" id="GO:0046872">
    <property type="term" value="F:metal ion binding"/>
    <property type="evidence" value="ECO:0007669"/>
    <property type="project" value="UniProtKB-UniRule"/>
</dbReference>
<dbReference type="InterPro" id="IPR036457">
    <property type="entry name" value="PPM-type-like_dom_sf"/>
</dbReference>
<feature type="domain" description="PPM-type phosphatase" evidence="2">
    <location>
        <begin position="11"/>
        <end position="224"/>
    </location>
</feature>
<gene>
    <name evidence="3" type="ORF">LTRI10_LOCUS44579</name>
</gene>
<dbReference type="AlphaFoldDB" id="A0AAV2G271"/>
<keyword evidence="1" id="KW-0378">Hydrolase</keyword>
<keyword evidence="4" id="KW-1185">Reference proteome</keyword>
<evidence type="ECO:0000259" key="2">
    <source>
        <dbReference type="PROSITE" id="PS51746"/>
    </source>
</evidence>
<dbReference type="Proteomes" id="UP001497516">
    <property type="component" value="Chromosome 7"/>
</dbReference>
<dbReference type="PANTHER" id="PTHR12320">
    <property type="entry name" value="PROTEIN PHOSPHATASE 2C"/>
    <property type="match status" value="1"/>
</dbReference>
<comment type="catalytic activity">
    <reaction evidence="1">
        <text>O-phospho-L-threonyl-[protein] + H2O = L-threonyl-[protein] + phosphate</text>
        <dbReference type="Rhea" id="RHEA:47004"/>
        <dbReference type="Rhea" id="RHEA-COMP:11060"/>
        <dbReference type="Rhea" id="RHEA-COMP:11605"/>
        <dbReference type="ChEBI" id="CHEBI:15377"/>
        <dbReference type="ChEBI" id="CHEBI:30013"/>
        <dbReference type="ChEBI" id="CHEBI:43474"/>
        <dbReference type="ChEBI" id="CHEBI:61977"/>
        <dbReference type="EC" id="3.1.3.16"/>
    </reaction>
</comment>
<comment type="cofactor">
    <cofactor evidence="1">
        <name>Mn(2+)</name>
        <dbReference type="ChEBI" id="CHEBI:29035"/>
    </cofactor>
</comment>
<dbReference type="EC" id="3.1.3.16" evidence="1"/>
<comment type="cofactor">
    <cofactor evidence="1">
        <name>Mg(2+)</name>
        <dbReference type="ChEBI" id="CHEBI:18420"/>
    </cofactor>
</comment>